<evidence type="ECO:0000256" key="2">
    <source>
        <dbReference type="ARBA" id="ARBA00022964"/>
    </source>
</evidence>
<dbReference type="InterPro" id="IPR012786">
    <property type="entry name" value="Protocat_dOase_a"/>
</dbReference>
<keyword evidence="2" id="KW-0223">Dioxygenase</keyword>
<dbReference type="InterPro" id="IPR050770">
    <property type="entry name" value="Intradiol_RC_Dioxygenase"/>
</dbReference>
<keyword evidence="6" id="KW-1185">Reference proteome</keyword>
<sequence>MAEFACTPGQTVGPFLDLGLPYPGDSALVDDGHPHAVRLHGTVYDGAGDGVPDALVELWQPDGTGRVPRHAGSLRRDWVSIASAAPGAAGRHHRDDATFTGWGRSATDAAGHYGFITVAPGPASVGRPPFFALTVFARGLLDRLFTRAYLPGGDASTDPLLASLDAERRATLLCDAESGCGHYRFDIHLQGPHETVFLAYRDGGR</sequence>
<protein>
    <submittedName>
        <fullName evidence="5">Protocatechuate 3,4-dioxygenase subunit alpha</fullName>
    </submittedName>
</protein>
<keyword evidence="3" id="KW-0560">Oxidoreductase</keyword>
<dbReference type="Pfam" id="PF00775">
    <property type="entry name" value="Dioxygenase_C"/>
    <property type="match status" value="1"/>
</dbReference>
<dbReference type="Gene3D" id="2.60.130.10">
    <property type="entry name" value="Aromatic compound dioxygenase"/>
    <property type="match status" value="1"/>
</dbReference>
<proteinExistence type="inferred from homology"/>
<dbReference type="EMBL" id="BAABGF010000042">
    <property type="protein sequence ID" value="GAA4290768.1"/>
    <property type="molecule type" value="Genomic_DNA"/>
</dbReference>
<dbReference type="NCBIfam" id="TIGR02423">
    <property type="entry name" value="protocat_alph"/>
    <property type="match status" value="1"/>
</dbReference>
<organism evidence="5 6">
    <name type="scientific">Mycobacterium paraffinicum</name>
    <dbReference type="NCBI Taxonomy" id="53378"/>
    <lineage>
        <taxon>Bacteria</taxon>
        <taxon>Bacillati</taxon>
        <taxon>Actinomycetota</taxon>
        <taxon>Actinomycetes</taxon>
        <taxon>Mycobacteriales</taxon>
        <taxon>Mycobacteriaceae</taxon>
        <taxon>Mycobacterium</taxon>
    </lineage>
</organism>
<dbReference type="InterPro" id="IPR015889">
    <property type="entry name" value="Intradiol_dOase_core"/>
</dbReference>
<evidence type="ECO:0000259" key="4">
    <source>
        <dbReference type="Pfam" id="PF00775"/>
    </source>
</evidence>
<dbReference type="SUPFAM" id="SSF49482">
    <property type="entry name" value="Aromatic compound dioxygenase"/>
    <property type="match status" value="1"/>
</dbReference>
<accession>A0ABP8F0C1</accession>
<comment type="similarity">
    <text evidence="1">Belongs to the intradiol ring-cleavage dioxygenase family.</text>
</comment>
<evidence type="ECO:0000256" key="1">
    <source>
        <dbReference type="ARBA" id="ARBA00007825"/>
    </source>
</evidence>
<evidence type="ECO:0000313" key="6">
    <source>
        <dbReference type="Proteomes" id="UP001501417"/>
    </source>
</evidence>
<dbReference type="PANTHER" id="PTHR33711">
    <property type="entry name" value="DIOXYGENASE, PUTATIVE (AFU_ORTHOLOGUE AFUA_2G02910)-RELATED"/>
    <property type="match status" value="1"/>
</dbReference>
<feature type="domain" description="Intradiol ring-cleavage dioxygenases" evidence="4">
    <location>
        <begin position="28"/>
        <end position="191"/>
    </location>
</feature>
<name>A0ABP8F0C1_9MYCO</name>
<dbReference type="Proteomes" id="UP001501417">
    <property type="component" value="Unassembled WGS sequence"/>
</dbReference>
<evidence type="ECO:0000313" key="5">
    <source>
        <dbReference type="EMBL" id="GAA4290768.1"/>
    </source>
</evidence>
<dbReference type="RefSeq" id="WP_264044350.1">
    <property type="nucleotide sequence ID" value="NZ_BAABGF010000042.1"/>
</dbReference>
<dbReference type="InterPro" id="IPR000627">
    <property type="entry name" value="Intradiol_dOase_C"/>
</dbReference>
<comment type="caution">
    <text evidence="5">The sequence shown here is derived from an EMBL/GenBank/DDBJ whole genome shotgun (WGS) entry which is preliminary data.</text>
</comment>
<evidence type="ECO:0000256" key="3">
    <source>
        <dbReference type="ARBA" id="ARBA00023002"/>
    </source>
</evidence>
<reference evidence="6" key="1">
    <citation type="journal article" date="2019" name="Int. J. Syst. Evol. Microbiol.">
        <title>The Global Catalogue of Microorganisms (GCM) 10K type strain sequencing project: providing services to taxonomists for standard genome sequencing and annotation.</title>
        <authorList>
            <consortium name="The Broad Institute Genomics Platform"/>
            <consortium name="The Broad Institute Genome Sequencing Center for Infectious Disease"/>
            <person name="Wu L."/>
            <person name="Ma J."/>
        </authorList>
    </citation>
    <scope>NUCLEOTIDE SEQUENCE [LARGE SCALE GENOMIC DNA]</scope>
    <source>
        <strain evidence="6">JCM 17782</strain>
    </source>
</reference>
<gene>
    <name evidence="5" type="primary">pcaG</name>
    <name evidence="5" type="ORF">GCM10023161_36040</name>
</gene>
<dbReference type="PANTHER" id="PTHR33711:SF9">
    <property type="entry name" value="PROTOCATECHUATE 3,4-DIOXYGENASE ALPHA CHAIN"/>
    <property type="match status" value="1"/>
</dbReference>